<accession>A0ABS8Y9Z3</accession>
<proteinExistence type="predicted"/>
<feature type="region of interest" description="Disordered" evidence="1">
    <location>
        <begin position="50"/>
        <end position="77"/>
    </location>
</feature>
<evidence type="ECO:0000256" key="1">
    <source>
        <dbReference type="SAM" id="MobiDB-lite"/>
    </source>
</evidence>
<organism evidence="2 3">
    <name type="scientific">Datura stramonium</name>
    <name type="common">Jimsonweed</name>
    <name type="synonym">Common thornapple</name>
    <dbReference type="NCBI Taxonomy" id="4076"/>
    <lineage>
        <taxon>Eukaryota</taxon>
        <taxon>Viridiplantae</taxon>
        <taxon>Streptophyta</taxon>
        <taxon>Embryophyta</taxon>
        <taxon>Tracheophyta</taxon>
        <taxon>Spermatophyta</taxon>
        <taxon>Magnoliopsida</taxon>
        <taxon>eudicotyledons</taxon>
        <taxon>Gunneridae</taxon>
        <taxon>Pentapetalae</taxon>
        <taxon>asterids</taxon>
        <taxon>lamiids</taxon>
        <taxon>Solanales</taxon>
        <taxon>Solanaceae</taxon>
        <taxon>Solanoideae</taxon>
        <taxon>Datureae</taxon>
        <taxon>Datura</taxon>
    </lineage>
</organism>
<gene>
    <name evidence="2" type="ORF">HAX54_039615</name>
</gene>
<sequence length="151" mass="16672">YIRDSRRSAVMVLTGAGVNGGNEKDEDRSCLGGRTWRGEKEIGGFCSTTRAMRGSLAREEKNDEEEEGKDTRKEDEAVVEGHCGVRAGSGELGGETGLFLLGMEMQLSCGRLVSWRKKEEAPVKDDGVVEIEEEDNWVCGEDEFSGMRSFR</sequence>
<evidence type="ECO:0000313" key="2">
    <source>
        <dbReference type="EMBL" id="MCE5167152.1"/>
    </source>
</evidence>
<evidence type="ECO:0000313" key="3">
    <source>
        <dbReference type="Proteomes" id="UP000823775"/>
    </source>
</evidence>
<name>A0ABS8Y9Z3_DATST</name>
<feature type="non-terminal residue" evidence="2">
    <location>
        <position position="1"/>
    </location>
</feature>
<comment type="caution">
    <text evidence="2">The sequence shown here is derived from an EMBL/GenBank/DDBJ whole genome shotgun (WGS) entry which is preliminary data.</text>
</comment>
<protein>
    <submittedName>
        <fullName evidence="2">Uncharacterized protein</fullName>
    </submittedName>
</protein>
<reference evidence="2 3" key="1">
    <citation type="journal article" date="2021" name="BMC Genomics">
        <title>Datura genome reveals duplications of psychoactive alkaloid biosynthetic genes and high mutation rate following tissue culture.</title>
        <authorList>
            <person name="Rajewski A."/>
            <person name="Carter-House D."/>
            <person name="Stajich J."/>
            <person name="Litt A."/>
        </authorList>
    </citation>
    <scope>NUCLEOTIDE SEQUENCE [LARGE SCALE GENOMIC DNA]</scope>
    <source>
        <strain evidence="2">AR-01</strain>
    </source>
</reference>
<dbReference type="EMBL" id="JACEIK010055068">
    <property type="protein sequence ID" value="MCE5167152.1"/>
    <property type="molecule type" value="Genomic_DNA"/>
</dbReference>
<dbReference type="Proteomes" id="UP000823775">
    <property type="component" value="Unassembled WGS sequence"/>
</dbReference>
<keyword evidence="3" id="KW-1185">Reference proteome</keyword>